<dbReference type="EMBL" id="JAQQBR010000005">
    <property type="protein sequence ID" value="KAK0175741.1"/>
    <property type="molecule type" value="Genomic_DNA"/>
</dbReference>
<comment type="caution">
    <text evidence="1">The sequence shown here is derived from an EMBL/GenBank/DDBJ whole genome shotgun (WGS) entry which is preliminary data.</text>
</comment>
<name>A0AA39FUF7_MICHY</name>
<proteinExistence type="predicted"/>
<accession>A0AA39FUF7</accession>
<dbReference type="Proteomes" id="UP001168972">
    <property type="component" value="Unassembled WGS sequence"/>
</dbReference>
<dbReference type="AlphaFoldDB" id="A0AA39FUF7"/>
<protein>
    <submittedName>
        <fullName evidence="1">Uncharacterized protein</fullName>
    </submittedName>
</protein>
<organism evidence="1 2">
    <name type="scientific">Microctonus hyperodae</name>
    <name type="common">Parasitoid wasp</name>
    <dbReference type="NCBI Taxonomy" id="165561"/>
    <lineage>
        <taxon>Eukaryota</taxon>
        <taxon>Metazoa</taxon>
        <taxon>Ecdysozoa</taxon>
        <taxon>Arthropoda</taxon>
        <taxon>Hexapoda</taxon>
        <taxon>Insecta</taxon>
        <taxon>Pterygota</taxon>
        <taxon>Neoptera</taxon>
        <taxon>Endopterygota</taxon>
        <taxon>Hymenoptera</taxon>
        <taxon>Apocrita</taxon>
        <taxon>Ichneumonoidea</taxon>
        <taxon>Braconidae</taxon>
        <taxon>Euphorinae</taxon>
        <taxon>Microctonus</taxon>
    </lineage>
</organism>
<reference evidence="1" key="2">
    <citation type="submission" date="2023-03" db="EMBL/GenBank/DDBJ databases">
        <authorList>
            <person name="Inwood S.N."/>
            <person name="Skelly J.G."/>
            <person name="Guhlin J."/>
            <person name="Harrop T.W.R."/>
            <person name="Goldson S.G."/>
            <person name="Dearden P.K."/>
        </authorList>
    </citation>
    <scope>NUCLEOTIDE SEQUENCE</scope>
    <source>
        <strain evidence="1">Lincoln</strain>
        <tissue evidence="1">Whole body</tissue>
    </source>
</reference>
<reference evidence="1" key="1">
    <citation type="journal article" date="2023" name="bioRxiv">
        <title>Scaffold-level genome assemblies of two parasitoid biocontrol wasps reveal the parthenogenesis mechanism and an associated novel virus.</title>
        <authorList>
            <person name="Inwood S."/>
            <person name="Skelly J."/>
            <person name="Guhlin J."/>
            <person name="Harrop T."/>
            <person name="Goldson S."/>
            <person name="Dearden P."/>
        </authorList>
    </citation>
    <scope>NUCLEOTIDE SEQUENCE</scope>
    <source>
        <strain evidence="1">Lincoln</strain>
        <tissue evidence="1">Whole body</tissue>
    </source>
</reference>
<sequence length="98" mass="11288">MENESRSGKGERWKDIGRERKACFPGTSRGAVSRRYCSANPRRVRVTNDAVIRPLVFLKAVPTLGKNQWKSPVAQGYTERPLARDSMRLPRRFLQHFS</sequence>
<keyword evidence="2" id="KW-1185">Reference proteome</keyword>
<evidence type="ECO:0000313" key="2">
    <source>
        <dbReference type="Proteomes" id="UP001168972"/>
    </source>
</evidence>
<evidence type="ECO:0000313" key="1">
    <source>
        <dbReference type="EMBL" id="KAK0175741.1"/>
    </source>
</evidence>
<gene>
    <name evidence="1" type="ORF">PV327_009468</name>
</gene>